<keyword evidence="2" id="KW-0285">Flavoprotein</keyword>
<dbReference type="NCBIfam" id="NF008726">
    <property type="entry name" value="PRK11728.1"/>
    <property type="match status" value="1"/>
</dbReference>
<evidence type="ECO:0000256" key="6">
    <source>
        <dbReference type="ARBA" id="ARBA00037941"/>
    </source>
</evidence>
<accession>A9V5J4</accession>
<evidence type="ECO:0000256" key="3">
    <source>
        <dbReference type="ARBA" id="ARBA00022827"/>
    </source>
</evidence>
<dbReference type="AlphaFoldDB" id="A9V5J4"/>
<dbReference type="InParanoid" id="A9V5J4"/>
<dbReference type="RefSeq" id="XP_001747907.1">
    <property type="nucleotide sequence ID" value="XM_001747855.1"/>
</dbReference>
<dbReference type="Gene3D" id="3.30.9.10">
    <property type="entry name" value="D-Amino Acid Oxidase, subunit A, domain 2"/>
    <property type="match status" value="1"/>
</dbReference>
<dbReference type="InterPro" id="IPR006076">
    <property type="entry name" value="FAD-dep_OxRdtase"/>
</dbReference>
<dbReference type="GO" id="GO:0047545">
    <property type="term" value="F:(S)-2-hydroxyglutarate dehydrogenase activity"/>
    <property type="evidence" value="ECO:0000318"/>
    <property type="project" value="GO_Central"/>
</dbReference>
<keyword evidence="11" id="KW-1185">Reference proteome</keyword>
<proteinExistence type="inferred from homology"/>
<gene>
    <name evidence="10" type="ORF">MONBRDRAFT_27529</name>
</gene>
<evidence type="ECO:0000259" key="9">
    <source>
        <dbReference type="Pfam" id="PF01266"/>
    </source>
</evidence>
<comment type="cofactor">
    <cofactor evidence="1">
        <name>FAD</name>
        <dbReference type="ChEBI" id="CHEBI:57692"/>
    </cofactor>
</comment>
<dbReference type="EC" id="1.1.99.2" evidence="7"/>
<dbReference type="eggNOG" id="KOG2665">
    <property type="taxonomic scope" value="Eukaryota"/>
</dbReference>
<evidence type="ECO:0000313" key="10">
    <source>
        <dbReference type="EMBL" id="EDQ87294.1"/>
    </source>
</evidence>
<name>A9V5J4_MONBE</name>
<evidence type="ECO:0000256" key="5">
    <source>
        <dbReference type="ARBA" id="ARBA00036066"/>
    </source>
</evidence>
<keyword evidence="4" id="KW-0560">Oxidoreductase</keyword>
<evidence type="ECO:0000256" key="8">
    <source>
        <dbReference type="ARBA" id="ARBA00041137"/>
    </source>
</evidence>
<feature type="domain" description="FAD dependent oxidoreductase" evidence="9">
    <location>
        <begin position="29"/>
        <end position="434"/>
    </location>
</feature>
<dbReference type="Gene3D" id="3.50.50.60">
    <property type="entry name" value="FAD/NAD(P)-binding domain"/>
    <property type="match status" value="1"/>
</dbReference>
<comment type="catalytic activity">
    <reaction evidence="5">
        <text>(S)-2-hydroxyglutarate + A = 2-oxoglutarate + AH2</text>
        <dbReference type="Rhea" id="RHEA:21252"/>
        <dbReference type="ChEBI" id="CHEBI:13193"/>
        <dbReference type="ChEBI" id="CHEBI:16782"/>
        <dbReference type="ChEBI" id="CHEBI:16810"/>
        <dbReference type="ChEBI" id="CHEBI:17499"/>
        <dbReference type="EC" id="1.1.99.2"/>
    </reaction>
</comment>
<sequence length="442" mass="48405">MAKALLLPRLAVCQQQQVIPRGHVAEVYDVVVVGAGIVGLATAREISKRYPNKTICVIEKEGEVAGHQTNHNSGVIHAGMYYEPGSVMAKCCVRGADLMYEYCGQNNLPHRRCGKMIVASTPDQDHWVKTLYERGNQNGVKGLEILNSQQIQEREPAVRGSSALWSPNTGIVDFAAVARHMAKELLATGRHDIRLRFQVTDFKVDAATNVVEVIGVEPGQKGPTKRVRGRNVITCAGLHADTVASRGGGRANPKVVPFRGSYWQLKSEYKDMVTCNVYPVPSGGGIPVGVHFTPTVNEQRGEGIIVGPGACIAFDREGYNFFDLSLRDLFDITTNIGFWRFAISNLSLSLGEMYRDLNKRAFMNEARKLIPTITDDMVEESFAGVMVQVFESDGKASKDFIFERNCLSGTTLHVRSAPSPACTSSMAIAEYVADTAAQDFGW</sequence>
<dbReference type="InterPro" id="IPR036188">
    <property type="entry name" value="FAD/NAD-bd_sf"/>
</dbReference>
<evidence type="ECO:0000256" key="2">
    <source>
        <dbReference type="ARBA" id="ARBA00022630"/>
    </source>
</evidence>
<protein>
    <recommendedName>
        <fullName evidence="8">L-2-hydroxyglutarate dehydrogenase, mitochondrial</fullName>
        <ecNumber evidence="7">1.1.99.2</ecNumber>
    </recommendedName>
</protein>
<reference evidence="10 11" key="1">
    <citation type="journal article" date="2008" name="Nature">
        <title>The genome of the choanoflagellate Monosiga brevicollis and the origin of metazoans.</title>
        <authorList>
            <consortium name="JGI Sequencing"/>
            <person name="King N."/>
            <person name="Westbrook M.J."/>
            <person name="Young S.L."/>
            <person name="Kuo A."/>
            <person name="Abedin M."/>
            <person name="Chapman J."/>
            <person name="Fairclough S."/>
            <person name="Hellsten U."/>
            <person name="Isogai Y."/>
            <person name="Letunic I."/>
            <person name="Marr M."/>
            <person name="Pincus D."/>
            <person name="Putnam N."/>
            <person name="Rokas A."/>
            <person name="Wright K.J."/>
            <person name="Zuzow R."/>
            <person name="Dirks W."/>
            <person name="Good M."/>
            <person name="Goodstein D."/>
            <person name="Lemons D."/>
            <person name="Li W."/>
            <person name="Lyons J.B."/>
            <person name="Morris A."/>
            <person name="Nichols S."/>
            <person name="Richter D.J."/>
            <person name="Salamov A."/>
            <person name="Bork P."/>
            <person name="Lim W.A."/>
            <person name="Manning G."/>
            <person name="Miller W.T."/>
            <person name="McGinnis W."/>
            <person name="Shapiro H."/>
            <person name="Tjian R."/>
            <person name="Grigoriev I.V."/>
            <person name="Rokhsar D."/>
        </authorList>
    </citation>
    <scope>NUCLEOTIDE SEQUENCE [LARGE SCALE GENOMIC DNA]</scope>
    <source>
        <strain evidence="11">MX1 / ATCC 50154</strain>
    </source>
</reference>
<comment type="similarity">
    <text evidence="6">Belongs to the L2HGDH family.</text>
</comment>
<dbReference type="STRING" id="81824.A9V5J4"/>
<organism evidence="10 11">
    <name type="scientific">Monosiga brevicollis</name>
    <name type="common">Choanoflagellate</name>
    <dbReference type="NCBI Taxonomy" id="81824"/>
    <lineage>
        <taxon>Eukaryota</taxon>
        <taxon>Choanoflagellata</taxon>
        <taxon>Craspedida</taxon>
        <taxon>Salpingoecidae</taxon>
        <taxon>Monosiga</taxon>
    </lineage>
</organism>
<dbReference type="PANTHER" id="PTHR43104:SF3">
    <property type="entry name" value="FAD DEPENDENT OXIDOREDUCTASE DOMAIN-CONTAINING PROTEIN"/>
    <property type="match status" value="1"/>
</dbReference>
<dbReference type="EMBL" id="CH991560">
    <property type="protein sequence ID" value="EDQ87294.1"/>
    <property type="molecule type" value="Genomic_DNA"/>
</dbReference>
<dbReference type="Proteomes" id="UP000001357">
    <property type="component" value="Unassembled WGS sequence"/>
</dbReference>
<evidence type="ECO:0000256" key="7">
    <source>
        <dbReference type="ARBA" id="ARBA00038878"/>
    </source>
</evidence>
<evidence type="ECO:0000256" key="4">
    <source>
        <dbReference type="ARBA" id="ARBA00023002"/>
    </source>
</evidence>
<dbReference type="PANTHER" id="PTHR43104">
    <property type="entry name" value="L-2-HYDROXYGLUTARATE DEHYDROGENASE, MITOCHONDRIAL"/>
    <property type="match status" value="1"/>
</dbReference>
<evidence type="ECO:0000256" key="1">
    <source>
        <dbReference type="ARBA" id="ARBA00001974"/>
    </source>
</evidence>
<dbReference type="SUPFAM" id="SSF51905">
    <property type="entry name" value="FAD/NAD(P)-binding domain"/>
    <property type="match status" value="1"/>
</dbReference>
<dbReference type="KEGG" id="mbr:MONBRDRAFT_27529"/>
<evidence type="ECO:0000313" key="11">
    <source>
        <dbReference type="Proteomes" id="UP000001357"/>
    </source>
</evidence>
<dbReference type="GeneID" id="5893085"/>
<dbReference type="Pfam" id="PF01266">
    <property type="entry name" value="DAO"/>
    <property type="match status" value="1"/>
</dbReference>
<dbReference type="OMA" id="SEVTRCM"/>
<keyword evidence="3" id="KW-0274">FAD</keyword>